<accession>A0A146JYZ9</accession>
<organism evidence="3">
    <name type="scientific">Trepomonas sp. PC1</name>
    <dbReference type="NCBI Taxonomy" id="1076344"/>
    <lineage>
        <taxon>Eukaryota</taxon>
        <taxon>Metamonada</taxon>
        <taxon>Diplomonadida</taxon>
        <taxon>Hexamitidae</taxon>
        <taxon>Hexamitinae</taxon>
        <taxon>Trepomonas</taxon>
    </lineage>
</organism>
<protein>
    <submittedName>
        <fullName evidence="3">Uncharacterized protein</fullName>
    </submittedName>
</protein>
<gene>
    <name evidence="3" type="ORF">TPC1_31550</name>
</gene>
<evidence type="ECO:0000256" key="1">
    <source>
        <dbReference type="SAM" id="Coils"/>
    </source>
</evidence>
<dbReference type="AlphaFoldDB" id="A0A146JYZ9"/>
<feature type="compositionally biased region" description="Polar residues" evidence="2">
    <location>
        <begin position="13"/>
        <end position="51"/>
    </location>
</feature>
<proteinExistence type="predicted"/>
<name>A0A146JYZ9_9EUKA</name>
<feature type="non-terminal residue" evidence="3">
    <location>
        <position position="1"/>
    </location>
</feature>
<keyword evidence="1" id="KW-0175">Coiled coil</keyword>
<evidence type="ECO:0000313" key="3">
    <source>
        <dbReference type="EMBL" id="JAP88955.1"/>
    </source>
</evidence>
<feature type="coiled-coil region" evidence="1">
    <location>
        <begin position="298"/>
        <end position="332"/>
    </location>
</feature>
<feature type="region of interest" description="Disordered" evidence="2">
    <location>
        <begin position="1"/>
        <end position="52"/>
    </location>
</feature>
<feature type="coiled-coil region" evidence="1">
    <location>
        <begin position="202"/>
        <end position="250"/>
    </location>
</feature>
<sequence>KLNLEALGIPVPSKQSARYSQYKSPQISSRGQMPLSSNQQSPQESGQNTPNKLALEELNFSANLSPRQKKQSIMSVSVSKRTSEVVDSKLQNNSYQSQNSPRSQVTYYKNMISQTQVSSLQICQLLNIPSGDKPMQNLEFAKRYIEDFKRQLALLSKEIAQKQAEIADFDLEIAVCREKISQKERIVEKIVDVEDPAELRQIKELKLKIENALLTIESQKIDIAELDFQLKRQKADLAQSKSKFEKQTEQISLQQKQISELTAAKTEFDEASRQQNSQFEDLQFKFHQTNYKFFIKLIYQQKDQIELMTAQMEKLERQTKLNEEQLRNIRSKVNPGAFK</sequence>
<dbReference type="EMBL" id="GDID01007651">
    <property type="protein sequence ID" value="JAP88955.1"/>
    <property type="molecule type" value="Transcribed_RNA"/>
</dbReference>
<evidence type="ECO:0000256" key="2">
    <source>
        <dbReference type="SAM" id="MobiDB-lite"/>
    </source>
</evidence>
<feature type="coiled-coil region" evidence="1">
    <location>
        <begin position="138"/>
        <end position="172"/>
    </location>
</feature>
<reference evidence="3" key="1">
    <citation type="submission" date="2015-07" db="EMBL/GenBank/DDBJ databases">
        <title>Adaptation to a free-living lifestyle via gene acquisitions in the diplomonad Trepomonas sp. PC1.</title>
        <authorList>
            <person name="Xu F."/>
            <person name="Jerlstrom-Hultqvist J."/>
            <person name="Kolisko M."/>
            <person name="Simpson A.G.B."/>
            <person name="Roger A.J."/>
            <person name="Svard S.G."/>
            <person name="Andersson J.O."/>
        </authorList>
    </citation>
    <scope>NUCLEOTIDE SEQUENCE</scope>
    <source>
        <strain evidence="3">PC1</strain>
    </source>
</reference>